<feature type="domain" description="Rhodopsin" evidence="7">
    <location>
        <begin position="50"/>
        <end position="308"/>
    </location>
</feature>
<evidence type="ECO:0000256" key="2">
    <source>
        <dbReference type="ARBA" id="ARBA00022692"/>
    </source>
</evidence>
<evidence type="ECO:0000313" key="8">
    <source>
        <dbReference type="EMBL" id="UQC86150.1"/>
    </source>
</evidence>
<accession>A0A9Q8WKN5</accession>
<dbReference type="PANTHER" id="PTHR33048">
    <property type="entry name" value="PTH11-LIKE INTEGRAL MEMBRANE PROTEIN (AFU_ORTHOLOGUE AFUA_5G11245)"/>
    <property type="match status" value="1"/>
</dbReference>
<feature type="transmembrane region" description="Helical" evidence="6">
    <location>
        <begin position="32"/>
        <end position="53"/>
    </location>
</feature>
<keyword evidence="9" id="KW-1185">Reference proteome</keyword>
<evidence type="ECO:0000256" key="6">
    <source>
        <dbReference type="SAM" id="Phobius"/>
    </source>
</evidence>
<organism evidence="8 9">
    <name type="scientific">Colletotrichum lupini</name>
    <dbReference type="NCBI Taxonomy" id="145971"/>
    <lineage>
        <taxon>Eukaryota</taxon>
        <taxon>Fungi</taxon>
        <taxon>Dikarya</taxon>
        <taxon>Ascomycota</taxon>
        <taxon>Pezizomycotina</taxon>
        <taxon>Sordariomycetes</taxon>
        <taxon>Hypocreomycetidae</taxon>
        <taxon>Glomerellales</taxon>
        <taxon>Glomerellaceae</taxon>
        <taxon>Colletotrichum</taxon>
        <taxon>Colletotrichum acutatum species complex</taxon>
    </lineage>
</organism>
<proteinExistence type="inferred from homology"/>
<dbReference type="EMBL" id="CP019478">
    <property type="protein sequence ID" value="UQC86150.1"/>
    <property type="molecule type" value="Genomic_DNA"/>
</dbReference>
<evidence type="ECO:0000256" key="1">
    <source>
        <dbReference type="ARBA" id="ARBA00004141"/>
    </source>
</evidence>
<feature type="transmembrane region" description="Helical" evidence="6">
    <location>
        <begin position="210"/>
        <end position="234"/>
    </location>
</feature>
<feature type="transmembrane region" description="Helical" evidence="6">
    <location>
        <begin position="131"/>
        <end position="154"/>
    </location>
</feature>
<dbReference type="GO" id="GO:0016020">
    <property type="term" value="C:membrane"/>
    <property type="evidence" value="ECO:0007669"/>
    <property type="project" value="UniProtKB-SubCell"/>
</dbReference>
<dbReference type="Pfam" id="PF20684">
    <property type="entry name" value="Fung_rhodopsin"/>
    <property type="match status" value="1"/>
</dbReference>
<feature type="transmembrane region" description="Helical" evidence="6">
    <location>
        <begin position="278"/>
        <end position="303"/>
    </location>
</feature>
<comment type="subcellular location">
    <subcellularLocation>
        <location evidence="1">Membrane</location>
        <topology evidence="1">Multi-pass membrane protein</topology>
    </subcellularLocation>
</comment>
<evidence type="ECO:0000256" key="3">
    <source>
        <dbReference type="ARBA" id="ARBA00022989"/>
    </source>
</evidence>
<feature type="transmembrane region" description="Helical" evidence="6">
    <location>
        <begin position="246"/>
        <end position="266"/>
    </location>
</feature>
<comment type="similarity">
    <text evidence="5">Belongs to the SAT4 family.</text>
</comment>
<evidence type="ECO:0000256" key="5">
    <source>
        <dbReference type="ARBA" id="ARBA00038359"/>
    </source>
</evidence>
<sequence length="416" mass="45860">MPLVKGVVTVLPPPEGYVVNFDNPQRQAVPEAYYVAGFGTLLSVLLMAQRLYTKAFLIGRLQWDDVFLLLAWFTSIATIGLCVREWKCQAEMVGYQVVADKPSVDMFAYGSGGVHGWEISIEKYNIYMMDVFLAAAIYTLCGSFAKVSLLIFDFRLSPQRWFKRAVWISLAIIAGYSIGIFFALVFACDPIAMSWDVTITEGACINRPSLYIATAAANIISDLILFALPIPIVVKLQIPRRQKVGLFFIFAVGSLTVVTSIVRVSLLPAMLTSMDQSWVISWASLWIIVEANLVVICASLPTLRKFFRHVAPKIIGESTYGKGTKTVGGTGSKPISRMTIGGTNETRNRAEYSQFDRDNNGEAFVMASMGSNNPVTIATSHTEGDPTEDDSSEKAIMRGNNIVQTKTITVEYSTKQ</sequence>
<evidence type="ECO:0000256" key="4">
    <source>
        <dbReference type="ARBA" id="ARBA00023136"/>
    </source>
</evidence>
<dbReference type="InterPro" id="IPR049326">
    <property type="entry name" value="Rhodopsin_dom_fungi"/>
</dbReference>
<keyword evidence="3 6" id="KW-1133">Transmembrane helix</keyword>
<dbReference type="GeneID" id="73345627"/>
<feature type="transmembrane region" description="Helical" evidence="6">
    <location>
        <begin position="65"/>
        <end position="86"/>
    </location>
</feature>
<dbReference type="Proteomes" id="UP000830671">
    <property type="component" value="Chromosome 6"/>
</dbReference>
<evidence type="ECO:0000259" key="7">
    <source>
        <dbReference type="Pfam" id="PF20684"/>
    </source>
</evidence>
<protein>
    <submittedName>
        <fullName evidence="8">Integral membrane protein</fullName>
    </submittedName>
</protein>
<dbReference type="AlphaFoldDB" id="A0A9Q8WKN5"/>
<dbReference type="PANTHER" id="PTHR33048:SF124">
    <property type="entry name" value="INTEGRAL MEMBRANE PROTEIN"/>
    <property type="match status" value="1"/>
</dbReference>
<gene>
    <name evidence="8" type="ORF">CLUP02_11650</name>
</gene>
<evidence type="ECO:0000313" key="9">
    <source>
        <dbReference type="Proteomes" id="UP000830671"/>
    </source>
</evidence>
<dbReference type="InterPro" id="IPR052337">
    <property type="entry name" value="SAT4-like"/>
</dbReference>
<name>A0A9Q8WKN5_9PEZI</name>
<dbReference type="RefSeq" id="XP_049147762.1">
    <property type="nucleotide sequence ID" value="XM_049290617.1"/>
</dbReference>
<keyword evidence="2 6" id="KW-0812">Transmembrane</keyword>
<dbReference type="KEGG" id="clup:CLUP02_11650"/>
<reference evidence="8" key="1">
    <citation type="journal article" date="2021" name="Mol. Plant Microbe Interact.">
        <title>Complete Genome Sequence of the Plant-Pathogenic Fungus Colletotrichum lupini.</title>
        <authorList>
            <person name="Baroncelli R."/>
            <person name="Pensec F."/>
            <person name="Da Lio D."/>
            <person name="Boufleur T."/>
            <person name="Vicente I."/>
            <person name="Sarrocco S."/>
            <person name="Picot A."/>
            <person name="Baraldi E."/>
            <person name="Sukno S."/>
            <person name="Thon M."/>
            <person name="Le Floch G."/>
        </authorList>
    </citation>
    <scope>NUCLEOTIDE SEQUENCE</scope>
    <source>
        <strain evidence="8">IMI 504893</strain>
    </source>
</reference>
<feature type="transmembrane region" description="Helical" evidence="6">
    <location>
        <begin position="166"/>
        <end position="187"/>
    </location>
</feature>
<keyword evidence="4 6" id="KW-0472">Membrane</keyword>